<feature type="domain" description="Peptidase C83" evidence="5">
    <location>
        <begin position="1"/>
        <end position="134"/>
    </location>
</feature>
<dbReference type="PANTHER" id="PTHR33447">
    <property type="entry name" value="GLUTATHIONE GAMMA-GLUTAMYLCYSTEINYLTRANSFERASE"/>
    <property type="match status" value="1"/>
</dbReference>
<protein>
    <recommendedName>
        <fullName evidence="1">glutathione gamma-glutamylcysteinyltransferase</fullName>
        <ecNumber evidence="1">2.3.2.15</ecNumber>
    </recommendedName>
</protein>
<dbReference type="Gene3D" id="3.90.70.30">
    <property type="entry name" value="Phytochelatin synthase, N-terminal domain"/>
    <property type="match status" value="1"/>
</dbReference>
<accession>A0AAD5XPP7</accession>
<keyword evidence="2" id="KW-0104">Cadmium</keyword>
<dbReference type="GO" id="GO:0046938">
    <property type="term" value="P:phytochelatin biosynthetic process"/>
    <property type="evidence" value="ECO:0007669"/>
    <property type="project" value="InterPro"/>
</dbReference>
<evidence type="ECO:0000313" key="6">
    <source>
        <dbReference type="EMBL" id="KAJ3176110.1"/>
    </source>
</evidence>
<dbReference type="EMBL" id="JADGJQ010000044">
    <property type="protein sequence ID" value="KAJ3176110.1"/>
    <property type="molecule type" value="Genomic_DNA"/>
</dbReference>
<sequence>MLAAELEGVGSEGEAEVVPAPAFNESLIELSDSEGDRATKESFLRVIERTSREPNEFLVVSYDRGTLSQTGSGHFSPVGGYNAAEKMVLILDVARFKESWPGLCDILFKQLPKQFVKSPPESPAEFIKIVIDHIPDAYDSVVENRLPLFLGPAEPGPGVVDPITTTSSAASSPAASEAFNSYLRGLDDLLHKLAATPLYRLVDASLSAKKAEAKRRVPMGFSKAEPNDTAPAASPPTLQLRSTFADSPFTAISSPPMSPRYSLNFAARRSSSNLNPTAIASSPSVIHPVNHPLNDFTAFLSIFLFALFSYKPMHEELVDIVEEEPGNTGDSAQKAAPAFTVASSTFPTAGARRPEKRRLSMAEQVNFFLNIEIQDTVIREEVAFLRNQIAALTELTNE</sequence>
<evidence type="ECO:0000256" key="4">
    <source>
        <dbReference type="ARBA" id="ARBA00022723"/>
    </source>
</evidence>
<reference evidence="6" key="1">
    <citation type="submission" date="2020-05" db="EMBL/GenBank/DDBJ databases">
        <title>Phylogenomic resolution of chytrid fungi.</title>
        <authorList>
            <person name="Stajich J.E."/>
            <person name="Amses K."/>
            <person name="Simmons R."/>
            <person name="Seto K."/>
            <person name="Myers J."/>
            <person name="Bonds A."/>
            <person name="Quandt C.A."/>
            <person name="Barry K."/>
            <person name="Liu P."/>
            <person name="Grigoriev I."/>
            <person name="Longcore J.E."/>
            <person name="James T.Y."/>
        </authorList>
    </citation>
    <scope>NUCLEOTIDE SEQUENCE</scope>
    <source>
        <strain evidence="6">JEL0379</strain>
    </source>
</reference>
<keyword evidence="7" id="KW-1185">Reference proteome</keyword>
<dbReference type="SUPFAM" id="SSF54001">
    <property type="entry name" value="Cysteine proteinases"/>
    <property type="match status" value="1"/>
</dbReference>
<organism evidence="6 7">
    <name type="scientific">Geranomyces variabilis</name>
    <dbReference type="NCBI Taxonomy" id="109894"/>
    <lineage>
        <taxon>Eukaryota</taxon>
        <taxon>Fungi</taxon>
        <taxon>Fungi incertae sedis</taxon>
        <taxon>Chytridiomycota</taxon>
        <taxon>Chytridiomycota incertae sedis</taxon>
        <taxon>Chytridiomycetes</taxon>
        <taxon>Spizellomycetales</taxon>
        <taxon>Powellomycetaceae</taxon>
        <taxon>Geranomyces</taxon>
    </lineage>
</organism>
<dbReference type="InterPro" id="IPR038765">
    <property type="entry name" value="Papain-like_cys_pep_sf"/>
</dbReference>
<dbReference type="Pfam" id="PF05023">
    <property type="entry name" value="Phytochelatin"/>
    <property type="match status" value="1"/>
</dbReference>
<keyword evidence="4" id="KW-0479">Metal-binding</keyword>
<dbReference type="GO" id="GO:0046872">
    <property type="term" value="F:metal ion binding"/>
    <property type="evidence" value="ECO:0007669"/>
    <property type="project" value="UniProtKB-KW"/>
</dbReference>
<dbReference type="GO" id="GO:0010273">
    <property type="term" value="P:detoxification of copper ion"/>
    <property type="evidence" value="ECO:0007669"/>
    <property type="project" value="TreeGrafter"/>
</dbReference>
<dbReference type="GO" id="GO:0016756">
    <property type="term" value="F:glutathione gamma-glutamylcysteinyltransferase activity"/>
    <property type="evidence" value="ECO:0007669"/>
    <property type="project" value="UniProtKB-EC"/>
</dbReference>
<dbReference type="EC" id="2.3.2.15" evidence="1"/>
<dbReference type="InterPro" id="IPR038156">
    <property type="entry name" value="PCS_N_sf"/>
</dbReference>
<dbReference type="GO" id="GO:0098849">
    <property type="term" value="P:cellular detoxification of cadmium ion"/>
    <property type="evidence" value="ECO:0007669"/>
    <property type="project" value="TreeGrafter"/>
</dbReference>
<dbReference type="PANTHER" id="PTHR33447:SF2">
    <property type="entry name" value="GLUTATHIONE GAMMA-GLUTAMYLCYSTEINYLTRANSFERASE"/>
    <property type="match status" value="1"/>
</dbReference>
<evidence type="ECO:0000313" key="7">
    <source>
        <dbReference type="Proteomes" id="UP001212152"/>
    </source>
</evidence>
<evidence type="ECO:0000259" key="5">
    <source>
        <dbReference type="PROSITE" id="PS51443"/>
    </source>
</evidence>
<name>A0AAD5XPP7_9FUNG</name>
<dbReference type="InterPro" id="IPR007719">
    <property type="entry name" value="PCS_N"/>
</dbReference>
<dbReference type="AlphaFoldDB" id="A0AAD5XPP7"/>
<keyword evidence="3" id="KW-0808">Transferase</keyword>
<evidence type="ECO:0000256" key="3">
    <source>
        <dbReference type="ARBA" id="ARBA00022679"/>
    </source>
</evidence>
<dbReference type="InterPro" id="IPR040409">
    <property type="entry name" value="PCS-like"/>
</dbReference>
<gene>
    <name evidence="6" type="ORF">HDU87_005486</name>
</gene>
<dbReference type="Proteomes" id="UP001212152">
    <property type="component" value="Unassembled WGS sequence"/>
</dbReference>
<evidence type="ECO:0000256" key="1">
    <source>
        <dbReference type="ARBA" id="ARBA00012468"/>
    </source>
</evidence>
<proteinExistence type="predicted"/>
<dbReference type="PROSITE" id="PS51443">
    <property type="entry name" value="PCS"/>
    <property type="match status" value="1"/>
</dbReference>
<comment type="caution">
    <text evidence="6">The sequence shown here is derived from an EMBL/GenBank/DDBJ whole genome shotgun (WGS) entry which is preliminary data.</text>
</comment>
<evidence type="ECO:0000256" key="2">
    <source>
        <dbReference type="ARBA" id="ARBA00022539"/>
    </source>
</evidence>